<dbReference type="GO" id="GO:0004673">
    <property type="term" value="F:protein histidine kinase activity"/>
    <property type="evidence" value="ECO:0007669"/>
    <property type="project" value="UniProtKB-EC"/>
</dbReference>
<dbReference type="PROSITE" id="PS50113">
    <property type="entry name" value="PAC"/>
    <property type="match status" value="1"/>
</dbReference>
<reference evidence="13" key="1">
    <citation type="journal article" date="2013" name="Genome Announc.">
        <title>Draft Genome Sequence of Agarivorans albus Strain MKT 106T, an Agarolytic Marine Bacterium.</title>
        <authorList>
            <person name="Yasuike M."/>
            <person name="Nakamura Y."/>
            <person name="Kai W."/>
            <person name="Fujiwara A."/>
            <person name="Fukui Y."/>
            <person name="Satomi M."/>
            <person name="Sano M."/>
        </authorList>
    </citation>
    <scope>NUCLEOTIDE SEQUENCE [LARGE SCALE GENOMIC DNA]</scope>
</reference>
<dbReference type="InterPro" id="IPR001610">
    <property type="entry name" value="PAC"/>
</dbReference>
<dbReference type="InterPro" id="IPR004358">
    <property type="entry name" value="Sig_transdc_His_kin-like_C"/>
</dbReference>
<evidence type="ECO:0000256" key="9">
    <source>
        <dbReference type="SAM" id="Coils"/>
    </source>
</evidence>
<evidence type="ECO:0000313" key="13">
    <source>
        <dbReference type="EMBL" id="GAD01757.1"/>
    </source>
</evidence>
<dbReference type="GO" id="GO:0005524">
    <property type="term" value="F:ATP binding"/>
    <property type="evidence" value="ECO:0007669"/>
    <property type="project" value="UniProtKB-KW"/>
</dbReference>
<keyword evidence="5" id="KW-0547">Nucleotide-binding</keyword>
<feature type="domain" description="PAS" evidence="11">
    <location>
        <begin position="31"/>
        <end position="70"/>
    </location>
</feature>
<evidence type="ECO:0000313" key="14">
    <source>
        <dbReference type="Proteomes" id="UP000014461"/>
    </source>
</evidence>
<dbReference type="PANTHER" id="PTHR43065">
    <property type="entry name" value="SENSOR HISTIDINE KINASE"/>
    <property type="match status" value="1"/>
</dbReference>
<dbReference type="InterPro" id="IPR000700">
    <property type="entry name" value="PAS-assoc_C"/>
</dbReference>
<dbReference type="Pfam" id="PF00989">
    <property type="entry name" value="PAS"/>
    <property type="match status" value="1"/>
</dbReference>
<keyword evidence="14" id="KW-1185">Reference proteome</keyword>
<dbReference type="PROSITE" id="PS50112">
    <property type="entry name" value="PAS"/>
    <property type="match status" value="1"/>
</dbReference>
<dbReference type="CDD" id="cd00130">
    <property type="entry name" value="PAS"/>
    <property type="match status" value="1"/>
</dbReference>
<dbReference type="OrthoDB" id="9808408at2"/>
<evidence type="ECO:0000256" key="7">
    <source>
        <dbReference type="ARBA" id="ARBA00022840"/>
    </source>
</evidence>
<dbReference type="InterPro" id="IPR005467">
    <property type="entry name" value="His_kinase_dom"/>
</dbReference>
<dbReference type="Gene3D" id="3.30.565.10">
    <property type="entry name" value="Histidine kinase-like ATPase, C-terminal domain"/>
    <property type="match status" value="1"/>
</dbReference>
<comment type="caution">
    <text evidence="13">The sequence shown here is derived from an EMBL/GenBank/DDBJ whole genome shotgun (WGS) entry which is preliminary data.</text>
</comment>
<dbReference type="SMART" id="SM00091">
    <property type="entry name" value="PAS"/>
    <property type="match status" value="1"/>
</dbReference>
<dbReference type="InterPro" id="IPR003594">
    <property type="entry name" value="HATPase_dom"/>
</dbReference>
<evidence type="ECO:0000256" key="1">
    <source>
        <dbReference type="ARBA" id="ARBA00000085"/>
    </source>
</evidence>
<dbReference type="Pfam" id="PF02518">
    <property type="entry name" value="HATPase_c"/>
    <property type="match status" value="1"/>
</dbReference>
<protein>
    <recommendedName>
        <fullName evidence="2">histidine kinase</fullName>
        <ecNumber evidence="2">2.7.13.3</ecNumber>
    </recommendedName>
</protein>
<organism evidence="13 14">
    <name type="scientific">Agarivorans albus MKT 106</name>
    <dbReference type="NCBI Taxonomy" id="1331007"/>
    <lineage>
        <taxon>Bacteria</taxon>
        <taxon>Pseudomonadati</taxon>
        <taxon>Pseudomonadota</taxon>
        <taxon>Gammaproteobacteria</taxon>
        <taxon>Alteromonadales</taxon>
        <taxon>Alteromonadaceae</taxon>
        <taxon>Agarivorans</taxon>
    </lineage>
</organism>
<dbReference type="RefSeq" id="WP_016401525.1">
    <property type="nucleotide sequence ID" value="NZ_BARX01000010.1"/>
</dbReference>
<dbReference type="SMART" id="SM00086">
    <property type="entry name" value="PAC"/>
    <property type="match status" value="1"/>
</dbReference>
<accession>R9PK84</accession>
<dbReference type="PRINTS" id="PR00344">
    <property type="entry name" value="BCTRLSENSOR"/>
</dbReference>
<dbReference type="AlphaFoldDB" id="R9PK84"/>
<dbReference type="InterPro" id="IPR036890">
    <property type="entry name" value="HATPase_C_sf"/>
</dbReference>
<dbReference type="NCBIfam" id="TIGR00229">
    <property type="entry name" value="sensory_box"/>
    <property type="match status" value="1"/>
</dbReference>
<dbReference type="GO" id="GO:0000160">
    <property type="term" value="P:phosphorelay signal transduction system"/>
    <property type="evidence" value="ECO:0007669"/>
    <property type="project" value="UniProtKB-KW"/>
</dbReference>
<keyword evidence="9" id="KW-0175">Coiled coil</keyword>
<dbReference type="EC" id="2.7.13.3" evidence="2"/>
<feature type="domain" description="Histidine kinase" evidence="10">
    <location>
        <begin position="296"/>
        <end position="508"/>
    </location>
</feature>
<evidence type="ECO:0000256" key="2">
    <source>
        <dbReference type="ARBA" id="ARBA00012438"/>
    </source>
</evidence>
<evidence type="ECO:0000256" key="8">
    <source>
        <dbReference type="ARBA" id="ARBA00023012"/>
    </source>
</evidence>
<gene>
    <name evidence="13" type="ORF">AALB_1837</name>
</gene>
<feature type="domain" description="PAC" evidence="12">
    <location>
        <begin position="95"/>
        <end position="149"/>
    </location>
</feature>
<comment type="catalytic activity">
    <reaction evidence="1">
        <text>ATP + protein L-histidine = ADP + protein N-phospho-L-histidine.</text>
        <dbReference type="EC" id="2.7.13.3"/>
    </reaction>
</comment>
<dbReference type="PROSITE" id="PS50109">
    <property type="entry name" value="HIS_KIN"/>
    <property type="match status" value="1"/>
</dbReference>
<sequence length="513" mass="56966">MMNELKSTLEQAFEDLAPLSENQILSQCFSVLEQMPMAMSVSDLNANFMFVNKRFAEITGYEQKDLIGKNHSLLSYKTTPNEVYQGLWGCISSGGSWQGRLVNKKKNGQRYLAELSITGLRNQQGNITHYMSVHRDISERHQQQTIAANQKLMVEAVLNTAPVAIALLDQSHQVVLDNLSYKTLRSDFSDEPVAIALNQLKGKQEVDGLFNEGQTFNVEVGKGKRKRWFSCCVSTVNISGSEVDDYFVPKVSRYLVITLSEVTKERRRQAQQQLSELRRSTEESEALHSMQEALHAAIHQIQGPINMIDSALQMFCGVSNSCARTAAMQAGLEAGHAAIAQLESALPRKPYEASQSVNINQLVHEVTELSSDRLLNRSITMQLSLNGTLPSLTGQPSRIRVALKQLIDNAIEAIDYGKKTRREIVCSTQLVDEEIEVTVEDSGPGIKKELQLKVFEPFYSTKPSNNSGCRGVGLSIVQQVVSEHSGTVQYLSTSLGGCKARIVLPLRSRKRGE</sequence>
<evidence type="ECO:0000259" key="12">
    <source>
        <dbReference type="PROSITE" id="PS50113"/>
    </source>
</evidence>
<keyword evidence="8" id="KW-0902">Two-component regulatory system</keyword>
<dbReference type="SMART" id="SM00387">
    <property type="entry name" value="HATPase_c"/>
    <property type="match status" value="1"/>
</dbReference>
<evidence type="ECO:0000259" key="10">
    <source>
        <dbReference type="PROSITE" id="PS50109"/>
    </source>
</evidence>
<dbReference type="CDD" id="cd00075">
    <property type="entry name" value="HATPase"/>
    <property type="match status" value="1"/>
</dbReference>
<dbReference type="Proteomes" id="UP000014461">
    <property type="component" value="Unassembled WGS sequence"/>
</dbReference>
<evidence type="ECO:0000256" key="5">
    <source>
        <dbReference type="ARBA" id="ARBA00022741"/>
    </source>
</evidence>
<keyword evidence="3" id="KW-0597">Phosphoprotein</keyword>
<dbReference type="InterPro" id="IPR013767">
    <property type="entry name" value="PAS_fold"/>
</dbReference>
<dbReference type="PANTHER" id="PTHR43065:SF42">
    <property type="entry name" value="TWO-COMPONENT SENSOR PPRA"/>
    <property type="match status" value="1"/>
</dbReference>
<dbReference type="Gene3D" id="3.30.450.20">
    <property type="entry name" value="PAS domain"/>
    <property type="match status" value="1"/>
</dbReference>
<evidence type="ECO:0000256" key="4">
    <source>
        <dbReference type="ARBA" id="ARBA00022679"/>
    </source>
</evidence>
<dbReference type="InterPro" id="IPR000014">
    <property type="entry name" value="PAS"/>
</dbReference>
<evidence type="ECO:0000256" key="3">
    <source>
        <dbReference type="ARBA" id="ARBA00022553"/>
    </source>
</evidence>
<dbReference type="InterPro" id="IPR035965">
    <property type="entry name" value="PAS-like_dom_sf"/>
</dbReference>
<proteinExistence type="predicted"/>
<dbReference type="NCBIfam" id="TIGR02938">
    <property type="entry name" value="nifL_nitrog"/>
    <property type="match status" value="1"/>
</dbReference>
<dbReference type="SUPFAM" id="SSF55785">
    <property type="entry name" value="PYP-like sensor domain (PAS domain)"/>
    <property type="match status" value="1"/>
</dbReference>
<dbReference type="GO" id="GO:0009399">
    <property type="term" value="P:nitrogen fixation"/>
    <property type="evidence" value="ECO:0007669"/>
    <property type="project" value="InterPro"/>
</dbReference>
<dbReference type="STRING" id="1331007.AALB_1837"/>
<keyword evidence="7" id="KW-0067">ATP-binding</keyword>
<evidence type="ECO:0000256" key="6">
    <source>
        <dbReference type="ARBA" id="ARBA00022777"/>
    </source>
</evidence>
<dbReference type="EMBL" id="BARX01000010">
    <property type="protein sequence ID" value="GAD01757.1"/>
    <property type="molecule type" value="Genomic_DNA"/>
</dbReference>
<evidence type="ECO:0000259" key="11">
    <source>
        <dbReference type="PROSITE" id="PS50112"/>
    </source>
</evidence>
<feature type="coiled-coil region" evidence="9">
    <location>
        <begin position="260"/>
        <end position="287"/>
    </location>
</feature>
<keyword evidence="6" id="KW-0418">Kinase</keyword>
<dbReference type="InterPro" id="IPR014285">
    <property type="entry name" value="N_fixation_neg-reg_NifL"/>
</dbReference>
<dbReference type="GO" id="GO:0006355">
    <property type="term" value="P:regulation of DNA-templated transcription"/>
    <property type="evidence" value="ECO:0007669"/>
    <property type="project" value="InterPro"/>
</dbReference>
<dbReference type="SUPFAM" id="SSF55874">
    <property type="entry name" value="ATPase domain of HSP90 chaperone/DNA topoisomerase II/histidine kinase"/>
    <property type="match status" value="1"/>
</dbReference>
<name>R9PK84_AGAAL</name>
<keyword evidence="4" id="KW-0808">Transferase</keyword>